<sequence>MASSTRSETSRSFVCEICVETKQRNESFSIKGCSHTYCVDCTVKYVDSKLQENVTSIGCPVADCGGSLEPEYCRDILPEEAFDKWGKALCESLIPGAQKFYCPFKDCSALLIDDAGEAIRESECPNCHRLFCAQCKVAWHAGIECADFQKLHKDEPESEDIILMKLAQNQKWNRCPNCKFYVEKKDGCSYIRCRSGKKRKGDLSLRSSGNCESLCSATFSSLSIQPLCVELMKTDMASTKSKGKRPIVEDNVGSQPRRKLTDVATSKPDGHARTNYLGEAERVKKMDNTKTVDVKVSVEKTQAMASKGKMLQTEKPLNKHGDELAIVLEQLKSVENTMSFIDDRFGSLTESLTELKQRISTVPCKGSYASPPKSGIVYGPFICEICAEQKTVHKSFHIKGCSHAYCTDCMVKYVAAKLEENITAIRCPVVDCRGLLEPEYCRDILPQDVFDRWGAALCEAVIPGAQKFYCPFKDCSAMLIDDGEEVIQESECPNCRRLFCAQCQVPWHSGINCVEFQKLNKDEREREDILLMKVAQKEKWKRCPNCRYYVEKKDGCMYMKCRYKLVDDVLITSHIIQVSSLLKR</sequence>
<organism evidence="1 2">
    <name type="scientific">Citrus sinensis</name>
    <name type="common">Sweet orange</name>
    <name type="synonym">Citrus aurantium var. sinensis</name>
    <dbReference type="NCBI Taxonomy" id="2711"/>
    <lineage>
        <taxon>Eukaryota</taxon>
        <taxon>Viridiplantae</taxon>
        <taxon>Streptophyta</taxon>
        <taxon>Embryophyta</taxon>
        <taxon>Tracheophyta</taxon>
        <taxon>Spermatophyta</taxon>
        <taxon>Magnoliopsida</taxon>
        <taxon>eudicotyledons</taxon>
        <taxon>Gunneridae</taxon>
        <taxon>Pentapetalae</taxon>
        <taxon>rosids</taxon>
        <taxon>malvids</taxon>
        <taxon>Sapindales</taxon>
        <taxon>Rutaceae</taxon>
        <taxon>Aurantioideae</taxon>
        <taxon>Citrus</taxon>
    </lineage>
</organism>
<comment type="caution">
    <text evidence="1">The sequence shown here is derived from an EMBL/GenBank/DDBJ whole genome shotgun (WGS) entry which is preliminary data.</text>
</comment>
<dbReference type="Proteomes" id="UP000829398">
    <property type="component" value="Chromosome 1"/>
</dbReference>
<reference evidence="2" key="1">
    <citation type="journal article" date="2023" name="Hortic. Res.">
        <title>A chromosome-level phased genome enabling allele-level studies in sweet orange: a case study on citrus Huanglongbing tolerance.</title>
        <authorList>
            <person name="Wu B."/>
            <person name="Yu Q."/>
            <person name="Deng Z."/>
            <person name="Duan Y."/>
            <person name="Luo F."/>
            <person name="Gmitter F. Jr."/>
        </authorList>
    </citation>
    <scope>NUCLEOTIDE SEQUENCE [LARGE SCALE GENOMIC DNA]</scope>
    <source>
        <strain evidence="2">cv. Valencia</strain>
    </source>
</reference>
<proteinExistence type="predicted"/>
<evidence type="ECO:0000313" key="2">
    <source>
        <dbReference type="Proteomes" id="UP000829398"/>
    </source>
</evidence>
<accession>A0ACB8P443</accession>
<keyword evidence="2" id="KW-1185">Reference proteome</keyword>
<dbReference type="EMBL" id="CM039170">
    <property type="protein sequence ID" value="KAH9804849.1"/>
    <property type="molecule type" value="Genomic_DNA"/>
</dbReference>
<gene>
    <name evidence="1" type="ORF">KPL71_002248</name>
</gene>
<evidence type="ECO:0000313" key="1">
    <source>
        <dbReference type="EMBL" id="KAH9804849.1"/>
    </source>
</evidence>
<name>A0ACB8P443_CITSI</name>
<protein>
    <submittedName>
        <fullName evidence="1">RING-type domain-containing protein</fullName>
    </submittedName>
</protein>